<dbReference type="InterPro" id="IPR052176">
    <property type="entry name" value="Glycosyl_Hydrlase_43_Enz"/>
</dbReference>
<gene>
    <name evidence="9" type="ORF">GGR21_003857</name>
</gene>
<dbReference type="GO" id="GO:0045493">
    <property type="term" value="P:xylan catabolic process"/>
    <property type="evidence" value="ECO:0007669"/>
    <property type="project" value="UniProtKB-KW"/>
</dbReference>
<dbReference type="EMBL" id="JACIEP010000019">
    <property type="protein sequence ID" value="MBB4037933.1"/>
    <property type="molecule type" value="Genomic_DNA"/>
</dbReference>
<dbReference type="PANTHER" id="PTHR43772">
    <property type="entry name" value="ENDO-1,4-BETA-XYLANASE"/>
    <property type="match status" value="1"/>
</dbReference>
<accession>A0A840D0U4</accession>
<keyword evidence="3 8" id="KW-0378">Hydrolase</keyword>
<dbReference type="SUPFAM" id="SSF75005">
    <property type="entry name" value="Arabinanase/levansucrase/invertase"/>
    <property type="match status" value="1"/>
</dbReference>
<protein>
    <submittedName>
        <fullName evidence="9">Beta-xylosidase</fullName>
    </submittedName>
</protein>
<keyword evidence="2" id="KW-0624">Polysaccharide degradation</keyword>
<evidence type="ECO:0000256" key="7">
    <source>
        <dbReference type="PIRSR" id="PIRSR606710-2"/>
    </source>
</evidence>
<evidence type="ECO:0000313" key="9">
    <source>
        <dbReference type="EMBL" id="MBB4037933.1"/>
    </source>
</evidence>
<dbReference type="CDD" id="cd08991">
    <property type="entry name" value="GH43_HoAraf43-like"/>
    <property type="match status" value="1"/>
</dbReference>
<keyword evidence="10" id="KW-1185">Reference proteome</keyword>
<dbReference type="Proteomes" id="UP000555103">
    <property type="component" value="Unassembled WGS sequence"/>
</dbReference>
<organism evidence="9 10">
    <name type="scientific">Dysgonomonas hofstadii</name>
    <dbReference type="NCBI Taxonomy" id="637886"/>
    <lineage>
        <taxon>Bacteria</taxon>
        <taxon>Pseudomonadati</taxon>
        <taxon>Bacteroidota</taxon>
        <taxon>Bacteroidia</taxon>
        <taxon>Bacteroidales</taxon>
        <taxon>Dysgonomonadaceae</taxon>
        <taxon>Dysgonomonas</taxon>
    </lineage>
</organism>
<feature type="active site" description="Proton acceptor" evidence="6">
    <location>
        <position position="40"/>
    </location>
</feature>
<comment type="similarity">
    <text evidence="1 8">Belongs to the glycosyl hydrolase 43 family.</text>
</comment>
<feature type="active site" description="Proton donor" evidence="6">
    <location>
        <position position="202"/>
    </location>
</feature>
<dbReference type="Pfam" id="PF04616">
    <property type="entry name" value="Glyco_hydro_43"/>
    <property type="match status" value="1"/>
</dbReference>
<keyword evidence="4" id="KW-0119">Carbohydrate metabolism</keyword>
<dbReference type="Gene3D" id="2.115.10.20">
    <property type="entry name" value="Glycosyl hydrolase domain, family 43"/>
    <property type="match status" value="1"/>
</dbReference>
<dbReference type="GO" id="GO:0004553">
    <property type="term" value="F:hydrolase activity, hydrolyzing O-glycosyl compounds"/>
    <property type="evidence" value="ECO:0007669"/>
    <property type="project" value="InterPro"/>
</dbReference>
<sequence>MNLILCLISCFSFICYGNSDEGNVCELKTEVVSSPVALADPFILYHDGTYYAYGTHSKDGIEVYYSNSLNLWKKHFILALDKKNSYGEWGFWAPEVYYNKSNNKFYMYYSAEEHICVAVSDSPLGPFIQDEKKPMREEKSIDSSLFVDDDNTPYLYFVRFTNGNVIWAAQLEDDLVTIKEETLTRCIEASEPWETSMGKVAEGPSLVKKNGIYYLIYSANHYQSQNYGVGYATSSSPLGEWKKAGENPLLQQPKPNLVGVGHGAMFLDKDGKSKYVFHAHFSTSDVHPRLMYITDMNINNDGKMTMSSSNIIKTEIVNNSDY</sequence>
<evidence type="ECO:0000256" key="3">
    <source>
        <dbReference type="ARBA" id="ARBA00022801"/>
    </source>
</evidence>
<evidence type="ECO:0000256" key="2">
    <source>
        <dbReference type="ARBA" id="ARBA00022651"/>
    </source>
</evidence>
<dbReference type="InterPro" id="IPR023296">
    <property type="entry name" value="Glyco_hydro_beta-prop_sf"/>
</dbReference>
<evidence type="ECO:0000256" key="5">
    <source>
        <dbReference type="ARBA" id="ARBA00023295"/>
    </source>
</evidence>
<dbReference type="PANTHER" id="PTHR43772:SF2">
    <property type="entry name" value="PUTATIVE (AFU_ORTHOLOGUE AFUA_2G04480)-RELATED"/>
    <property type="match status" value="1"/>
</dbReference>
<evidence type="ECO:0000256" key="4">
    <source>
        <dbReference type="ARBA" id="ARBA00023277"/>
    </source>
</evidence>
<evidence type="ECO:0000256" key="6">
    <source>
        <dbReference type="PIRSR" id="PIRSR606710-1"/>
    </source>
</evidence>
<comment type="caution">
    <text evidence="9">The sequence shown here is derived from an EMBL/GenBank/DDBJ whole genome shotgun (WGS) entry which is preliminary data.</text>
</comment>
<evidence type="ECO:0000313" key="10">
    <source>
        <dbReference type="Proteomes" id="UP000555103"/>
    </source>
</evidence>
<keyword evidence="5 8" id="KW-0326">Glycosidase</keyword>
<dbReference type="InterPro" id="IPR006710">
    <property type="entry name" value="Glyco_hydro_43"/>
</dbReference>
<proteinExistence type="inferred from homology"/>
<dbReference type="AlphaFoldDB" id="A0A840D0U4"/>
<reference evidence="9 10" key="1">
    <citation type="submission" date="2020-08" db="EMBL/GenBank/DDBJ databases">
        <title>Genomic Encyclopedia of Type Strains, Phase IV (KMG-IV): sequencing the most valuable type-strain genomes for metagenomic binning, comparative biology and taxonomic classification.</title>
        <authorList>
            <person name="Goeker M."/>
        </authorList>
    </citation>
    <scope>NUCLEOTIDE SEQUENCE [LARGE SCALE GENOMIC DNA]</scope>
    <source>
        <strain evidence="9 10">DSM 104969</strain>
    </source>
</reference>
<name>A0A840D0U4_9BACT</name>
<feature type="site" description="Important for catalytic activity, responsible for pKa modulation of the active site Glu and correct orientation of both the proton donor and substrate" evidence="7">
    <location>
        <position position="142"/>
    </location>
</feature>
<dbReference type="RefSeq" id="WP_183308774.1">
    <property type="nucleotide sequence ID" value="NZ_JACIEP010000019.1"/>
</dbReference>
<evidence type="ECO:0000256" key="8">
    <source>
        <dbReference type="RuleBase" id="RU361187"/>
    </source>
</evidence>
<keyword evidence="2" id="KW-0858">Xylan degradation</keyword>
<evidence type="ECO:0000256" key="1">
    <source>
        <dbReference type="ARBA" id="ARBA00009865"/>
    </source>
</evidence>